<reference evidence="1" key="1">
    <citation type="submission" date="2020-06" db="EMBL/GenBank/DDBJ databases">
        <authorList>
            <person name="Li T."/>
            <person name="Hu X."/>
            <person name="Zhang T."/>
            <person name="Song X."/>
            <person name="Zhang H."/>
            <person name="Dai N."/>
            <person name="Sheng W."/>
            <person name="Hou X."/>
            <person name="Wei L."/>
        </authorList>
    </citation>
    <scope>NUCLEOTIDE SEQUENCE</scope>
    <source>
        <strain evidence="1">KEN1</strain>
        <tissue evidence="1">Leaf</tissue>
    </source>
</reference>
<comment type="caution">
    <text evidence="1">The sequence shown here is derived from an EMBL/GenBank/DDBJ whole genome shotgun (WGS) entry which is preliminary data.</text>
</comment>
<accession>A0AAW2XQC9</accession>
<dbReference type="AlphaFoldDB" id="A0AAW2XQC9"/>
<dbReference type="EMBL" id="JACGWN010000003">
    <property type="protein sequence ID" value="KAL0454020.1"/>
    <property type="molecule type" value="Genomic_DNA"/>
</dbReference>
<dbReference type="PANTHER" id="PTHR33116:SF86">
    <property type="entry name" value="REVERSE TRANSCRIPTASE DOMAIN-CONTAINING PROTEIN"/>
    <property type="match status" value="1"/>
</dbReference>
<evidence type="ECO:0008006" key="2">
    <source>
        <dbReference type="Google" id="ProtNLM"/>
    </source>
</evidence>
<evidence type="ECO:0000313" key="1">
    <source>
        <dbReference type="EMBL" id="KAL0454020.1"/>
    </source>
</evidence>
<dbReference type="PANTHER" id="PTHR33116">
    <property type="entry name" value="REVERSE TRANSCRIPTASE ZINC-BINDING DOMAIN-CONTAINING PROTEIN-RELATED-RELATED"/>
    <property type="match status" value="1"/>
</dbReference>
<protein>
    <recommendedName>
        <fullName evidence="2">Reverse transcriptase zinc-binding domain-containing protein</fullName>
    </recommendedName>
</protein>
<sequence>MDGMKKTLSQTDKVVLIQSVVQAIPSYAMFCFRLPKTLLKEFQSPLANFFWHDGDNRRIHWIAWDKLCSSKLDLGLDYRNLEAFNLALLAKQLWRILNRPDCLLKWDHTLLTHGGVSLRLENSCGRVADGELGQVIRWIFGKIHGYLGHLLSE</sequence>
<organism evidence="1">
    <name type="scientific">Sesamum latifolium</name>
    <dbReference type="NCBI Taxonomy" id="2727402"/>
    <lineage>
        <taxon>Eukaryota</taxon>
        <taxon>Viridiplantae</taxon>
        <taxon>Streptophyta</taxon>
        <taxon>Embryophyta</taxon>
        <taxon>Tracheophyta</taxon>
        <taxon>Spermatophyta</taxon>
        <taxon>Magnoliopsida</taxon>
        <taxon>eudicotyledons</taxon>
        <taxon>Gunneridae</taxon>
        <taxon>Pentapetalae</taxon>
        <taxon>asterids</taxon>
        <taxon>lamiids</taxon>
        <taxon>Lamiales</taxon>
        <taxon>Pedaliaceae</taxon>
        <taxon>Sesamum</taxon>
    </lineage>
</organism>
<proteinExistence type="predicted"/>
<gene>
    <name evidence="1" type="ORF">Slati_0741200</name>
</gene>
<name>A0AAW2XQC9_9LAMI</name>
<reference evidence="1" key="2">
    <citation type="journal article" date="2024" name="Plant">
        <title>Genomic evolution and insights into agronomic trait innovations of Sesamum species.</title>
        <authorList>
            <person name="Miao H."/>
            <person name="Wang L."/>
            <person name="Qu L."/>
            <person name="Liu H."/>
            <person name="Sun Y."/>
            <person name="Le M."/>
            <person name="Wang Q."/>
            <person name="Wei S."/>
            <person name="Zheng Y."/>
            <person name="Lin W."/>
            <person name="Duan Y."/>
            <person name="Cao H."/>
            <person name="Xiong S."/>
            <person name="Wang X."/>
            <person name="Wei L."/>
            <person name="Li C."/>
            <person name="Ma Q."/>
            <person name="Ju M."/>
            <person name="Zhao R."/>
            <person name="Li G."/>
            <person name="Mu C."/>
            <person name="Tian Q."/>
            <person name="Mei H."/>
            <person name="Zhang T."/>
            <person name="Gao T."/>
            <person name="Zhang H."/>
        </authorList>
    </citation>
    <scope>NUCLEOTIDE SEQUENCE</scope>
    <source>
        <strain evidence="1">KEN1</strain>
    </source>
</reference>